<name>A0A1Y0NZ42_VIBAN</name>
<dbReference type="HAMAP" id="MF_00746">
    <property type="entry name" value="SprT"/>
    <property type="match status" value="1"/>
</dbReference>
<comment type="cofactor">
    <cofactor evidence="7">
        <name>Zn(2+)</name>
        <dbReference type="ChEBI" id="CHEBI:29105"/>
    </cofactor>
    <text evidence="7">Binds 1 zinc ion.</text>
</comment>
<evidence type="ECO:0000313" key="10">
    <source>
        <dbReference type="EMBL" id="MBF4373884.1"/>
    </source>
</evidence>
<dbReference type="PANTHER" id="PTHR38773:SF1">
    <property type="entry name" value="PROTEIN SPRT"/>
    <property type="match status" value="1"/>
</dbReference>
<dbReference type="Proteomes" id="UP000726136">
    <property type="component" value="Unassembled WGS sequence"/>
</dbReference>
<accession>A0A1Y0NZ42</accession>
<evidence type="ECO:0000313" key="9">
    <source>
        <dbReference type="EMBL" id="MBF4272861.1"/>
    </source>
</evidence>
<dbReference type="PANTHER" id="PTHR38773">
    <property type="entry name" value="PROTEIN SPRT"/>
    <property type="match status" value="1"/>
</dbReference>
<keyword evidence="12" id="KW-1185">Reference proteome</keyword>
<dbReference type="AlphaFoldDB" id="A0A1Y0NZ42"/>
<keyword evidence="9" id="KW-0482">Metalloprotease</keyword>
<feature type="active site" evidence="7">
    <location>
        <position position="75"/>
    </location>
</feature>
<evidence type="ECO:0000256" key="1">
    <source>
        <dbReference type="ARBA" id="ARBA00004496"/>
    </source>
</evidence>
<dbReference type="NCBIfam" id="NF003421">
    <property type="entry name" value="PRK04860.1"/>
    <property type="match status" value="1"/>
</dbReference>
<keyword evidence="9" id="KW-0645">Protease</keyword>
<dbReference type="SMART" id="SM00731">
    <property type="entry name" value="SprT"/>
    <property type="match status" value="1"/>
</dbReference>
<dbReference type="Pfam" id="PF17283">
    <property type="entry name" value="Zn_ribbon_SprT"/>
    <property type="match status" value="1"/>
</dbReference>
<feature type="binding site" evidence="7">
    <location>
        <position position="78"/>
    </location>
    <ligand>
        <name>Zn(2+)</name>
        <dbReference type="ChEBI" id="CHEBI:29105"/>
    </ligand>
</feature>
<comment type="subcellular location">
    <subcellularLocation>
        <location evidence="1 7">Cytoplasm</location>
    </subcellularLocation>
</comment>
<keyword evidence="4 7" id="KW-0963">Cytoplasm</keyword>
<keyword evidence="6 7" id="KW-0862">Zinc</keyword>
<evidence type="ECO:0000256" key="5">
    <source>
        <dbReference type="ARBA" id="ARBA00022723"/>
    </source>
</evidence>
<keyword evidence="9" id="KW-0378">Hydrolase</keyword>
<evidence type="ECO:0000256" key="2">
    <source>
        <dbReference type="ARBA" id="ARBA00006591"/>
    </source>
</evidence>
<dbReference type="Proteomes" id="UP000722957">
    <property type="component" value="Unassembled WGS sequence"/>
</dbReference>
<dbReference type="GO" id="GO:0006950">
    <property type="term" value="P:response to stress"/>
    <property type="evidence" value="ECO:0007669"/>
    <property type="project" value="UniProtKB-ARBA"/>
</dbReference>
<dbReference type="InterPro" id="IPR006640">
    <property type="entry name" value="SprT-like_domain"/>
</dbReference>
<evidence type="ECO:0000256" key="3">
    <source>
        <dbReference type="ARBA" id="ARBA00020082"/>
    </source>
</evidence>
<dbReference type="GO" id="GO:0008237">
    <property type="term" value="F:metallopeptidase activity"/>
    <property type="evidence" value="ECO:0007669"/>
    <property type="project" value="UniProtKB-KW"/>
</dbReference>
<protein>
    <recommendedName>
        <fullName evidence="3 7">Protein SprT</fullName>
    </recommendedName>
</protein>
<dbReference type="Pfam" id="PF10263">
    <property type="entry name" value="SprT-like"/>
    <property type="match status" value="1"/>
</dbReference>
<feature type="domain" description="SprT-like" evidence="8">
    <location>
        <begin position="12"/>
        <end position="161"/>
    </location>
</feature>
<evidence type="ECO:0000256" key="7">
    <source>
        <dbReference type="HAMAP-Rule" id="MF_00746"/>
    </source>
</evidence>
<reference evidence="11 12" key="1">
    <citation type="journal article" date="2021" name="PeerJ">
        <title>Analysis of 44 Vibrio anguillarum genomes reveals high genetic diversity.</title>
        <authorList>
            <person name="Hansen M.J."/>
            <person name="Dalsgaard I."/>
        </authorList>
    </citation>
    <scope>NUCLEOTIDE SEQUENCE [LARGE SCALE GENOMIC DNA]</scope>
    <source>
        <strain evidence="10 12">040915-1/1B</strain>
        <strain evidence="9 11">17-16730-2A</strain>
    </source>
</reference>
<dbReference type="GO" id="GO:0005737">
    <property type="term" value="C:cytoplasm"/>
    <property type="evidence" value="ECO:0007669"/>
    <property type="project" value="UniProtKB-SubCell"/>
</dbReference>
<gene>
    <name evidence="7" type="primary">sprT</name>
    <name evidence="9" type="ORF">EAY07_12590</name>
    <name evidence="10" type="ORF">EAY46_12425</name>
</gene>
<keyword evidence="5 7" id="KW-0479">Metal-binding</keyword>
<comment type="caution">
    <text evidence="9">The sequence shown here is derived from an EMBL/GenBank/DDBJ whole genome shotgun (WGS) entry which is preliminary data.</text>
</comment>
<comment type="similarity">
    <text evidence="2 7">Belongs to the SprT family.</text>
</comment>
<proteinExistence type="inferred from homology"/>
<evidence type="ECO:0000256" key="6">
    <source>
        <dbReference type="ARBA" id="ARBA00022833"/>
    </source>
</evidence>
<sequence>MPNFELHYRAQVKAKQCITTARHYFQHDFPMPNINYQLRGKAAGKAYLQRWEIRLNPVLFAENQRAFLDEVIPHEIAHLITYQRYGRVRPHGKEWQAVMNQVFHLPANTTHRFEVSSVQGKTFEYHCACAHYPLTVRRHNKVMRNQATYRCQHCAQTLHFTGVQLS</sequence>
<dbReference type="InterPro" id="IPR035240">
    <property type="entry name" value="SprT_Zn_ribbon"/>
</dbReference>
<evidence type="ECO:0000313" key="12">
    <source>
        <dbReference type="Proteomes" id="UP000726136"/>
    </source>
</evidence>
<feature type="binding site" evidence="7">
    <location>
        <position position="74"/>
    </location>
    <ligand>
        <name>Zn(2+)</name>
        <dbReference type="ChEBI" id="CHEBI:29105"/>
    </ligand>
</feature>
<dbReference type="EMBL" id="RDPI01000013">
    <property type="protein sequence ID" value="MBF4373884.1"/>
    <property type="molecule type" value="Genomic_DNA"/>
</dbReference>
<evidence type="ECO:0000313" key="11">
    <source>
        <dbReference type="Proteomes" id="UP000722957"/>
    </source>
</evidence>
<dbReference type="GO" id="GO:0008270">
    <property type="term" value="F:zinc ion binding"/>
    <property type="evidence" value="ECO:0007669"/>
    <property type="project" value="UniProtKB-UniRule"/>
</dbReference>
<dbReference type="RefSeq" id="WP_013857812.1">
    <property type="nucleotide sequence ID" value="NZ_AJYT02000065.1"/>
</dbReference>
<dbReference type="EMBL" id="RDOM01000031">
    <property type="protein sequence ID" value="MBF4272861.1"/>
    <property type="molecule type" value="Genomic_DNA"/>
</dbReference>
<evidence type="ECO:0000259" key="8">
    <source>
        <dbReference type="SMART" id="SM00731"/>
    </source>
</evidence>
<evidence type="ECO:0000256" key="4">
    <source>
        <dbReference type="ARBA" id="ARBA00022490"/>
    </source>
</evidence>
<organism evidence="9 11">
    <name type="scientific">Vibrio anguillarum</name>
    <name type="common">Listonella anguillarum</name>
    <dbReference type="NCBI Taxonomy" id="55601"/>
    <lineage>
        <taxon>Bacteria</taxon>
        <taxon>Pseudomonadati</taxon>
        <taxon>Pseudomonadota</taxon>
        <taxon>Gammaproteobacteria</taxon>
        <taxon>Vibrionales</taxon>
        <taxon>Vibrionaceae</taxon>
        <taxon>Vibrio</taxon>
    </lineage>
</organism>
<dbReference type="KEGG" id="vau:VANGNB10_cI0343c"/>
<dbReference type="InterPro" id="IPR023483">
    <property type="entry name" value="Uncharacterised_SprT"/>
</dbReference>